<dbReference type="InterPro" id="IPR003370">
    <property type="entry name" value="Chromate_transpt"/>
</dbReference>
<dbReference type="GO" id="GO:0015109">
    <property type="term" value="F:chromate transmembrane transporter activity"/>
    <property type="evidence" value="ECO:0007669"/>
    <property type="project" value="InterPro"/>
</dbReference>
<dbReference type="KEGG" id="tsu:Tresu_0970"/>
<accession>F2NUQ9</accession>
<evidence type="ECO:0000313" key="8">
    <source>
        <dbReference type="EMBL" id="AEB13890.1"/>
    </source>
</evidence>
<comment type="subcellular location">
    <subcellularLocation>
        <location evidence="1">Cell membrane</location>
        <topology evidence="1">Multi-pass membrane protein</topology>
    </subcellularLocation>
</comment>
<dbReference type="EMBL" id="CP002631">
    <property type="protein sequence ID" value="AEB13890.1"/>
    <property type="molecule type" value="Genomic_DNA"/>
</dbReference>
<reference evidence="8 9" key="1">
    <citation type="journal article" date="2011" name="Stand. Genomic Sci.">
        <title>Complete genome sequence of Treponema succinifaciens type strain (6091).</title>
        <authorList>
            <person name="Han C."/>
            <person name="Gronow S."/>
            <person name="Teshima H."/>
            <person name="Lapidus A."/>
            <person name="Nolan M."/>
            <person name="Lucas S."/>
            <person name="Hammon N."/>
            <person name="Deshpande S."/>
            <person name="Cheng J.F."/>
            <person name="Zeytun A."/>
            <person name="Tapia R."/>
            <person name="Goodwin L."/>
            <person name="Pitluck S."/>
            <person name="Liolios K."/>
            <person name="Pagani I."/>
            <person name="Ivanova N."/>
            <person name="Mavromatis K."/>
            <person name="Mikhailova N."/>
            <person name="Huntemann M."/>
            <person name="Pati A."/>
            <person name="Chen A."/>
            <person name="Palaniappan K."/>
            <person name="Land M."/>
            <person name="Hauser L."/>
            <person name="Brambilla E.M."/>
            <person name="Rohde M."/>
            <person name="Goker M."/>
            <person name="Woyke T."/>
            <person name="Bristow J."/>
            <person name="Eisen J.A."/>
            <person name="Markowitz V."/>
            <person name="Hugenholtz P."/>
            <person name="Kyrpides N.C."/>
            <person name="Klenk H.P."/>
            <person name="Detter J.C."/>
        </authorList>
    </citation>
    <scope>NUCLEOTIDE SEQUENCE [LARGE SCALE GENOMIC DNA]</scope>
    <source>
        <strain evidence="9">ATCC 33096 / DSM 2489 / 6091</strain>
    </source>
</reference>
<dbReference type="RefSeq" id="WP_013701182.1">
    <property type="nucleotide sequence ID" value="NC_015385.1"/>
</dbReference>
<dbReference type="eggNOG" id="COG2059">
    <property type="taxonomic scope" value="Bacteria"/>
</dbReference>
<dbReference type="STRING" id="869209.Tresu_0970"/>
<sequence>MALFKELVDLFITFFKIGIVTFGGGLTMLPLLERVLINEKNWVSMDEILDYYSIAQTTPGIIAVNVATFVGHKRAGTIGGIFATLGMITPSVIIITIIAKFISNFEQISWVQKAMKGINAAVAALLTYAVFNLCKKNLKSLWSVLLFFASFASIYFFHAHTVLVVLSAAFIGAVSFAVSKKFNSGEGIQK</sequence>
<evidence type="ECO:0000256" key="2">
    <source>
        <dbReference type="ARBA" id="ARBA00005262"/>
    </source>
</evidence>
<keyword evidence="3" id="KW-1003">Cell membrane</keyword>
<dbReference type="Pfam" id="PF02417">
    <property type="entry name" value="Chromate_transp"/>
    <property type="match status" value="1"/>
</dbReference>
<evidence type="ECO:0000313" key="9">
    <source>
        <dbReference type="Proteomes" id="UP000006852"/>
    </source>
</evidence>
<feature type="transmembrane region" description="Helical" evidence="7">
    <location>
        <begin position="141"/>
        <end position="157"/>
    </location>
</feature>
<dbReference type="GO" id="GO:0005886">
    <property type="term" value="C:plasma membrane"/>
    <property type="evidence" value="ECO:0007669"/>
    <property type="project" value="UniProtKB-SubCell"/>
</dbReference>
<feature type="transmembrane region" description="Helical" evidence="7">
    <location>
        <begin position="7"/>
        <end position="31"/>
    </location>
</feature>
<keyword evidence="5 7" id="KW-1133">Transmembrane helix</keyword>
<dbReference type="PANTHER" id="PTHR43663:SF1">
    <property type="entry name" value="CHROMATE TRANSPORTER"/>
    <property type="match status" value="1"/>
</dbReference>
<feature type="transmembrane region" description="Helical" evidence="7">
    <location>
        <begin position="78"/>
        <end position="102"/>
    </location>
</feature>
<dbReference type="GeneID" id="302998135"/>
<organism evidence="8 9">
    <name type="scientific">Treponema succinifaciens (strain ATCC 33096 / DSM 2489 / 6091)</name>
    <dbReference type="NCBI Taxonomy" id="869209"/>
    <lineage>
        <taxon>Bacteria</taxon>
        <taxon>Pseudomonadati</taxon>
        <taxon>Spirochaetota</taxon>
        <taxon>Spirochaetia</taxon>
        <taxon>Spirochaetales</taxon>
        <taxon>Treponemataceae</taxon>
        <taxon>Treponema</taxon>
    </lineage>
</organism>
<comment type="similarity">
    <text evidence="2">Belongs to the chromate ion transporter (CHR) (TC 2.A.51) family.</text>
</comment>
<evidence type="ECO:0000256" key="5">
    <source>
        <dbReference type="ARBA" id="ARBA00022989"/>
    </source>
</evidence>
<evidence type="ECO:0000256" key="7">
    <source>
        <dbReference type="SAM" id="Phobius"/>
    </source>
</evidence>
<dbReference type="PANTHER" id="PTHR43663">
    <property type="entry name" value="CHROMATE TRANSPORT PROTEIN-RELATED"/>
    <property type="match status" value="1"/>
</dbReference>
<dbReference type="Proteomes" id="UP000006852">
    <property type="component" value="Chromosome"/>
</dbReference>
<name>F2NUQ9_TRES6</name>
<dbReference type="InterPro" id="IPR052518">
    <property type="entry name" value="CHR_Transporter"/>
</dbReference>
<evidence type="ECO:0000256" key="6">
    <source>
        <dbReference type="ARBA" id="ARBA00023136"/>
    </source>
</evidence>
<evidence type="ECO:0000256" key="3">
    <source>
        <dbReference type="ARBA" id="ARBA00022475"/>
    </source>
</evidence>
<keyword evidence="9" id="KW-1185">Reference proteome</keyword>
<dbReference type="HOGENOM" id="CLU_018106_1_0_12"/>
<evidence type="ECO:0000256" key="4">
    <source>
        <dbReference type="ARBA" id="ARBA00022692"/>
    </source>
</evidence>
<gene>
    <name evidence="8" type="ordered locus">Tresu_0970</name>
</gene>
<keyword evidence="4 7" id="KW-0812">Transmembrane</keyword>
<keyword evidence="6 7" id="KW-0472">Membrane</keyword>
<protein>
    <submittedName>
        <fullName evidence="8">Chromate transporter</fullName>
    </submittedName>
</protein>
<evidence type="ECO:0000256" key="1">
    <source>
        <dbReference type="ARBA" id="ARBA00004651"/>
    </source>
</evidence>
<reference evidence="9" key="2">
    <citation type="submission" date="2011-04" db="EMBL/GenBank/DDBJ databases">
        <title>The complete genome of chromosome of Treponema succinifaciens DSM 2489.</title>
        <authorList>
            <person name="Lucas S."/>
            <person name="Copeland A."/>
            <person name="Lapidus A."/>
            <person name="Bruce D."/>
            <person name="Goodwin L."/>
            <person name="Pitluck S."/>
            <person name="Peters L."/>
            <person name="Kyrpides N."/>
            <person name="Mavromatis K."/>
            <person name="Ivanova N."/>
            <person name="Ovchinnikova G."/>
            <person name="Teshima H."/>
            <person name="Detter J.C."/>
            <person name="Tapia R."/>
            <person name="Han C."/>
            <person name="Land M."/>
            <person name="Hauser L."/>
            <person name="Markowitz V."/>
            <person name="Cheng J.-F."/>
            <person name="Hugenholtz P."/>
            <person name="Woyke T."/>
            <person name="Wu D."/>
            <person name="Gronow S."/>
            <person name="Wellnitz S."/>
            <person name="Brambilla E."/>
            <person name="Klenk H.-P."/>
            <person name="Eisen J.A."/>
        </authorList>
    </citation>
    <scope>NUCLEOTIDE SEQUENCE [LARGE SCALE GENOMIC DNA]</scope>
    <source>
        <strain evidence="9">ATCC 33096 / DSM 2489 / 6091</strain>
    </source>
</reference>
<feature type="transmembrane region" description="Helical" evidence="7">
    <location>
        <begin position="114"/>
        <end position="134"/>
    </location>
</feature>
<proteinExistence type="inferred from homology"/>
<dbReference type="AlphaFoldDB" id="F2NUQ9"/>
<dbReference type="OrthoDB" id="9788907at2"/>
<feature type="transmembrane region" description="Helical" evidence="7">
    <location>
        <begin position="163"/>
        <end position="182"/>
    </location>
</feature>